<comment type="similarity">
    <text evidence="4 10">Belongs to the metallophosphoesterase superfamily. Purple acid phosphatase family.</text>
</comment>
<dbReference type="InterPro" id="IPR025733">
    <property type="entry name" value="PAPs_C"/>
</dbReference>
<sequence length="946" mass="106407">MNSLIGKSKQEHRNFTAISDFRLVNRRILNDCVDLNPYQRISVASNSNLADDQIVTVTVSGVLFPSDDDWVAMISPSHAKVNACPFIGINYAQTGDFTNLPLLCHYPVKEVQPTGLTEQQNSLLAVKDPDYLSCKKKECSKQGKGGKCEVTTCSATISFHVINIRTDISFVFFGGGFDTPCTLARTSPLPFLNPNMPLHAHLNSIDSTSTSMRVTWVSGDNKPQQVQYGDGKTQTSLVTTFTQKDMCKSDILVSPAKDFGWHDPGFIHSAVMTGLLPLTNYTYRYGRDYMDSGSVYVTPDSGGECGVPYETYFQMPTLAKDKPWYSIEQGTVHFTVISTEHNWKKNSEQYLWMKKDMASINRAKTPWLIFMGHRPMYTSSTGLFSVDTDFAKEVEPLLLANKVDLVLFGHVHNYERTCSVYKNSCLAMPNKDQNGVDTYDHNNYSAPVHAVIGMAGFSLDKFPNDVKSWSLRRISEFGYLRAHATKQDITLELGDEEYVSVTISGVMVPSQNDWVGMISPSHVDVNACPTSIKYYVQTGDIFTDLPLLCHYPVKSIYLTQDPDYLSCKKKECKKYEKQGICEITTCSASVSFHVINIRTDIEFILFGGGFDTPCIQARTAPLTFLNPNMPLYGHISSVDSSATSMRVTWVSGDSLPQKVEYGDGKTQVSEVTTFTQKDIPAKDFGWHDPGFIHSAVMTGLQPSTEFTYRYGRDYLELSPVYGTPDSGGECGVPYETYFPMPTSAKDKPWYSIEQGSVHFTVISTEHVWEKDSEQYEWMKNDMASVDRSKTPWLIFTGHRPMYTSSTGLYSFDQNFTNEVEPLLMANKVDLVLFGHVHNYERTCSVYRNECLAMPKKDQSGIDTYDHSNYTAPVHAVIGMAGFSLDQFPIDVSSWSLKRFSEFGYLRAQATKEELKLEFVNVSKKVQDSFRIIKKQDSFSRKINMGQ</sequence>
<dbReference type="CDD" id="cd00839">
    <property type="entry name" value="MPP_PAPs"/>
    <property type="match status" value="2"/>
</dbReference>
<keyword evidence="6" id="KW-0964">Secreted</keyword>
<keyword evidence="10" id="KW-0378">Hydrolase</keyword>
<evidence type="ECO:0000256" key="2">
    <source>
        <dbReference type="ARBA" id="ARBA00001962"/>
    </source>
</evidence>
<evidence type="ECO:0000259" key="12">
    <source>
        <dbReference type="Pfam" id="PF14008"/>
    </source>
</evidence>
<evidence type="ECO:0000256" key="4">
    <source>
        <dbReference type="ARBA" id="ARBA00008723"/>
    </source>
</evidence>
<reference evidence="15 16" key="1">
    <citation type="journal article" date="2020" name="bioRxiv">
        <title>Sequence and annotation of 42 cannabis genomes reveals extensive copy number variation in cannabinoid synthesis and pathogen resistance genes.</title>
        <authorList>
            <person name="Mckernan K.J."/>
            <person name="Helbert Y."/>
            <person name="Kane L.T."/>
            <person name="Ebling H."/>
            <person name="Zhang L."/>
            <person name="Liu B."/>
            <person name="Eaton Z."/>
            <person name="Mclaughlin S."/>
            <person name="Kingan S."/>
            <person name="Baybayan P."/>
            <person name="Concepcion G."/>
            <person name="Jordan M."/>
            <person name="Riva A."/>
            <person name="Barbazuk W."/>
            <person name="Harkins T."/>
        </authorList>
    </citation>
    <scope>NUCLEOTIDE SEQUENCE [LARGE SCALE GENOMIC DNA]</scope>
    <source>
        <strain evidence="16">cv. Jamaican Lion 4</strain>
        <tissue evidence="15">Leaf</tissue>
    </source>
</reference>
<dbReference type="PANTHER" id="PTHR45778:SF3">
    <property type="entry name" value="PURPLE ACID PHOSPHATASE"/>
    <property type="match status" value="1"/>
</dbReference>
<feature type="domain" description="Purple acid phosphatase Fn3-like" evidence="14">
    <location>
        <begin position="491"/>
        <end position="626"/>
    </location>
</feature>
<comment type="subunit">
    <text evidence="5">Homodimer.</text>
</comment>
<dbReference type="GO" id="GO:0005576">
    <property type="term" value="C:extracellular region"/>
    <property type="evidence" value="ECO:0007669"/>
    <property type="project" value="UniProtKB-SubCell"/>
</dbReference>
<feature type="domain" description="Purple acid phosphatase N-terminal" evidence="13">
    <location>
        <begin position="197"/>
        <end position="288"/>
    </location>
</feature>
<evidence type="ECO:0000259" key="11">
    <source>
        <dbReference type="Pfam" id="PF00149"/>
    </source>
</evidence>
<dbReference type="InterPro" id="IPR008963">
    <property type="entry name" value="Purple_acid_Pase-like_N"/>
</dbReference>
<name>A0A7J6DX22_CANSA</name>
<evidence type="ECO:0000256" key="7">
    <source>
        <dbReference type="ARBA" id="ARBA00022729"/>
    </source>
</evidence>
<dbReference type="Gene3D" id="3.60.21.10">
    <property type="match status" value="2"/>
</dbReference>
<accession>A0A7J6DX22</accession>
<dbReference type="InterPro" id="IPR004843">
    <property type="entry name" value="Calcineurin-like_PHP"/>
</dbReference>
<evidence type="ECO:0000259" key="14">
    <source>
        <dbReference type="Pfam" id="PF17808"/>
    </source>
</evidence>
<evidence type="ECO:0000313" key="16">
    <source>
        <dbReference type="Proteomes" id="UP000525078"/>
    </source>
</evidence>
<evidence type="ECO:0000256" key="5">
    <source>
        <dbReference type="ARBA" id="ARBA00011738"/>
    </source>
</evidence>
<comment type="cofactor">
    <cofactor evidence="2">
        <name>Fe cation</name>
        <dbReference type="ChEBI" id="CHEBI:24875"/>
    </cofactor>
</comment>
<proteinExistence type="inferred from homology"/>
<evidence type="ECO:0000256" key="3">
    <source>
        <dbReference type="ARBA" id="ARBA00004613"/>
    </source>
</evidence>
<comment type="subcellular location">
    <subcellularLocation>
        <location evidence="3">Secreted</location>
    </subcellularLocation>
</comment>
<comment type="catalytic activity">
    <reaction evidence="10">
        <text>a phosphate monoester + H2O = an alcohol + phosphate</text>
        <dbReference type="Rhea" id="RHEA:15017"/>
        <dbReference type="ChEBI" id="CHEBI:15377"/>
        <dbReference type="ChEBI" id="CHEBI:30879"/>
        <dbReference type="ChEBI" id="CHEBI:43474"/>
        <dbReference type="ChEBI" id="CHEBI:67140"/>
        <dbReference type="EC" id="3.1.3.2"/>
    </reaction>
</comment>
<evidence type="ECO:0000313" key="15">
    <source>
        <dbReference type="EMBL" id="KAF4349989.1"/>
    </source>
</evidence>
<evidence type="ECO:0000256" key="1">
    <source>
        <dbReference type="ARBA" id="ARBA00001947"/>
    </source>
</evidence>
<dbReference type="InterPro" id="IPR015914">
    <property type="entry name" value="PAPs_N"/>
</dbReference>
<keyword evidence="7" id="KW-0732">Signal</keyword>
<evidence type="ECO:0000256" key="10">
    <source>
        <dbReference type="RuleBase" id="RU361203"/>
    </source>
</evidence>
<keyword evidence="8" id="KW-0862">Zinc</keyword>
<feature type="domain" description="Calcineurin-like phosphoesterase" evidence="11">
    <location>
        <begin position="740"/>
        <end position="839"/>
    </location>
</feature>
<dbReference type="Pfam" id="PF16656">
    <property type="entry name" value="Pur_ac_phosph_N"/>
    <property type="match status" value="2"/>
</dbReference>
<dbReference type="Proteomes" id="UP000525078">
    <property type="component" value="Unassembled WGS sequence"/>
</dbReference>
<protein>
    <recommendedName>
        <fullName evidence="10">Purple acid phosphatase</fullName>
        <ecNumber evidence="10">3.1.3.2</ecNumber>
    </recommendedName>
</protein>
<feature type="domain" description="Purple acid phosphatase C-terminal" evidence="12">
    <location>
        <begin position="871"/>
        <end position="928"/>
    </location>
</feature>
<dbReference type="Gene3D" id="2.60.40.380">
    <property type="entry name" value="Purple acid phosphatase-like, N-terminal"/>
    <property type="match status" value="1"/>
</dbReference>
<comment type="cofactor">
    <cofactor evidence="1">
        <name>Zn(2+)</name>
        <dbReference type="ChEBI" id="CHEBI:29105"/>
    </cofactor>
</comment>
<dbReference type="InterPro" id="IPR029052">
    <property type="entry name" value="Metallo-depent_PP-like"/>
</dbReference>
<evidence type="ECO:0000256" key="8">
    <source>
        <dbReference type="ARBA" id="ARBA00022833"/>
    </source>
</evidence>
<dbReference type="SUPFAM" id="SSF56300">
    <property type="entry name" value="Metallo-dependent phosphatases"/>
    <property type="match status" value="2"/>
</dbReference>
<organism evidence="15 16">
    <name type="scientific">Cannabis sativa</name>
    <name type="common">Hemp</name>
    <name type="synonym">Marijuana</name>
    <dbReference type="NCBI Taxonomy" id="3483"/>
    <lineage>
        <taxon>Eukaryota</taxon>
        <taxon>Viridiplantae</taxon>
        <taxon>Streptophyta</taxon>
        <taxon>Embryophyta</taxon>
        <taxon>Tracheophyta</taxon>
        <taxon>Spermatophyta</taxon>
        <taxon>Magnoliopsida</taxon>
        <taxon>eudicotyledons</taxon>
        <taxon>Gunneridae</taxon>
        <taxon>Pentapetalae</taxon>
        <taxon>rosids</taxon>
        <taxon>fabids</taxon>
        <taxon>Rosales</taxon>
        <taxon>Cannabaceae</taxon>
        <taxon>Cannabis</taxon>
    </lineage>
</organism>
<gene>
    <name evidence="15" type="ORF">F8388_017567</name>
</gene>
<feature type="domain" description="Calcineurin-like phosphoesterase" evidence="11">
    <location>
        <begin position="337"/>
        <end position="414"/>
    </location>
</feature>
<dbReference type="PANTHER" id="PTHR45778">
    <property type="entry name" value="PURPLE ACID PHOSPHATASE-RELATED"/>
    <property type="match status" value="1"/>
</dbReference>
<dbReference type="Pfam" id="PF14008">
    <property type="entry name" value="Metallophos_C"/>
    <property type="match status" value="1"/>
</dbReference>
<feature type="domain" description="Purple acid phosphatase N-terminal" evidence="13">
    <location>
        <begin position="633"/>
        <end position="721"/>
    </location>
</feature>
<evidence type="ECO:0000256" key="9">
    <source>
        <dbReference type="ARBA" id="ARBA00023180"/>
    </source>
</evidence>
<dbReference type="SUPFAM" id="SSF49363">
    <property type="entry name" value="Purple acid phosphatase, N-terminal domain"/>
    <property type="match status" value="2"/>
</dbReference>
<evidence type="ECO:0000259" key="13">
    <source>
        <dbReference type="Pfam" id="PF16656"/>
    </source>
</evidence>
<dbReference type="GO" id="GO:0003993">
    <property type="term" value="F:acid phosphatase activity"/>
    <property type="evidence" value="ECO:0007669"/>
    <property type="project" value="UniProtKB-EC"/>
</dbReference>
<dbReference type="InterPro" id="IPR041792">
    <property type="entry name" value="MPP_PAP"/>
</dbReference>
<dbReference type="InterPro" id="IPR040974">
    <property type="entry name" value="Fn3_PAP"/>
</dbReference>
<dbReference type="Pfam" id="PF00149">
    <property type="entry name" value="Metallophos"/>
    <property type="match status" value="2"/>
</dbReference>
<comment type="caution">
    <text evidence="15">The sequence shown here is derived from an EMBL/GenBank/DDBJ whole genome shotgun (WGS) entry which is preliminary data.</text>
</comment>
<keyword evidence="9" id="KW-0325">Glycoprotein</keyword>
<dbReference type="EC" id="3.1.3.2" evidence="10"/>
<dbReference type="AlphaFoldDB" id="A0A7J6DX22"/>
<dbReference type="GO" id="GO:0046872">
    <property type="term" value="F:metal ion binding"/>
    <property type="evidence" value="ECO:0007669"/>
    <property type="project" value="InterPro"/>
</dbReference>
<dbReference type="EMBL" id="JAATIP010000377">
    <property type="protein sequence ID" value="KAF4349989.1"/>
    <property type="molecule type" value="Genomic_DNA"/>
</dbReference>
<evidence type="ECO:0000256" key="6">
    <source>
        <dbReference type="ARBA" id="ARBA00022525"/>
    </source>
</evidence>
<feature type="domain" description="Purple acid phosphatase Fn3-like" evidence="14">
    <location>
        <begin position="47"/>
        <end position="193"/>
    </location>
</feature>
<dbReference type="Pfam" id="PF17808">
    <property type="entry name" value="fn3_PAP"/>
    <property type="match status" value="2"/>
</dbReference>